<evidence type="ECO:0000256" key="1">
    <source>
        <dbReference type="ARBA" id="ARBA00010982"/>
    </source>
</evidence>
<dbReference type="PROSITE" id="PS00737">
    <property type="entry name" value="THIOLASE_2"/>
    <property type="match status" value="1"/>
</dbReference>
<protein>
    <submittedName>
        <fullName evidence="8">Acetyl-CoA C-acetyltransferase</fullName>
    </submittedName>
</protein>
<feature type="domain" description="Thiolase N-terminal" evidence="6">
    <location>
        <begin position="17"/>
        <end position="236"/>
    </location>
</feature>
<dbReference type="GO" id="GO:0005737">
    <property type="term" value="C:cytoplasm"/>
    <property type="evidence" value="ECO:0007669"/>
    <property type="project" value="UniProtKB-ARBA"/>
</dbReference>
<dbReference type="InterPro" id="IPR020613">
    <property type="entry name" value="Thiolase_CS"/>
</dbReference>
<evidence type="ECO:0000259" key="6">
    <source>
        <dbReference type="Pfam" id="PF00108"/>
    </source>
</evidence>
<dbReference type="Pfam" id="PF00108">
    <property type="entry name" value="Thiolase_N"/>
    <property type="match status" value="1"/>
</dbReference>
<evidence type="ECO:0000259" key="7">
    <source>
        <dbReference type="Pfam" id="PF02803"/>
    </source>
</evidence>
<dbReference type="InterPro" id="IPR016039">
    <property type="entry name" value="Thiolase-like"/>
</dbReference>
<comment type="caution">
    <text evidence="8">The sequence shown here is derived from an EMBL/GenBank/DDBJ whole genome shotgun (WGS) entry which is preliminary data.</text>
</comment>
<feature type="active site" description="Proton acceptor" evidence="4">
    <location>
        <position position="429"/>
    </location>
</feature>
<feature type="active site" description="Acyl-thioester intermediate" evidence="4">
    <location>
        <position position="93"/>
    </location>
</feature>
<dbReference type="PANTHER" id="PTHR43853:SF21">
    <property type="entry name" value="STEROID 3-KETOACYL-COA THIOLASE"/>
    <property type="match status" value="1"/>
</dbReference>
<comment type="similarity">
    <text evidence="1 5">Belongs to the thiolase-like superfamily. Thiolase family.</text>
</comment>
<dbReference type="Gene3D" id="3.40.47.10">
    <property type="match status" value="1"/>
</dbReference>
<dbReference type="InterPro" id="IPR002155">
    <property type="entry name" value="Thiolase"/>
</dbReference>
<accession>M3HI85</accession>
<evidence type="ECO:0000256" key="2">
    <source>
        <dbReference type="ARBA" id="ARBA00022679"/>
    </source>
</evidence>
<dbReference type="InterPro" id="IPR020616">
    <property type="entry name" value="Thiolase_N"/>
</dbReference>
<dbReference type="FunFam" id="3.40.47.10:FF:000058">
    <property type="entry name" value="Acetyl-CoA C-acetyltransferase"/>
    <property type="match status" value="1"/>
</dbReference>
<dbReference type="EMBL" id="AKWO02000106">
    <property type="protein sequence ID" value="EMF97825.1"/>
    <property type="molecule type" value="Genomic_DNA"/>
</dbReference>
<dbReference type="AlphaFoldDB" id="M3HI85"/>
<dbReference type="GO" id="GO:0010124">
    <property type="term" value="P:phenylacetate catabolic process"/>
    <property type="evidence" value="ECO:0007669"/>
    <property type="project" value="TreeGrafter"/>
</dbReference>
<evidence type="ECO:0000256" key="4">
    <source>
        <dbReference type="PIRSR" id="PIRSR000429-1"/>
    </source>
</evidence>
<dbReference type="Proteomes" id="UP000011783">
    <property type="component" value="Unassembled WGS sequence"/>
</dbReference>
<evidence type="ECO:0000313" key="9">
    <source>
        <dbReference type="Proteomes" id="UP000011783"/>
    </source>
</evidence>
<dbReference type="Pfam" id="PF02803">
    <property type="entry name" value="Thiolase_C"/>
    <property type="match status" value="1"/>
</dbReference>
<evidence type="ECO:0000256" key="3">
    <source>
        <dbReference type="ARBA" id="ARBA00023315"/>
    </source>
</evidence>
<dbReference type="InterPro" id="IPR020617">
    <property type="entry name" value="Thiolase_C"/>
</dbReference>
<proteinExistence type="inferred from homology"/>
<evidence type="ECO:0000313" key="8">
    <source>
        <dbReference type="EMBL" id="EMF97825.1"/>
    </source>
</evidence>
<evidence type="ECO:0000256" key="5">
    <source>
        <dbReference type="RuleBase" id="RU003557"/>
    </source>
</evidence>
<dbReference type="GO" id="GO:0006635">
    <property type="term" value="P:fatty acid beta-oxidation"/>
    <property type="evidence" value="ECO:0007669"/>
    <property type="project" value="TreeGrafter"/>
</dbReference>
<feature type="domain" description="Thiolase C-terminal" evidence="7">
    <location>
        <begin position="310"/>
        <end position="442"/>
    </location>
</feature>
<organism evidence="8 9">
    <name type="scientific">Leptospira borgpetersenii str. 200701203</name>
    <dbReference type="NCBI Taxonomy" id="1193007"/>
    <lineage>
        <taxon>Bacteria</taxon>
        <taxon>Pseudomonadati</taxon>
        <taxon>Spirochaetota</taxon>
        <taxon>Spirochaetia</taxon>
        <taxon>Leptospirales</taxon>
        <taxon>Leptospiraceae</taxon>
        <taxon>Leptospira</taxon>
    </lineage>
</organism>
<dbReference type="BioCyc" id="LBOR1193007:G11KN-1850-MONOMER"/>
<dbReference type="InterPro" id="IPR050215">
    <property type="entry name" value="Thiolase-like_sf_Thiolase"/>
</dbReference>
<feature type="active site" description="Proton acceptor" evidence="4">
    <location>
        <position position="398"/>
    </location>
</feature>
<reference evidence="8 9" key="1">
    <citation type="submission" date="2013-01" db="EMBL/GenBank/DDBJ databases">
        <authorList>
            <person name="Harkins D.M."/>
            <person name="Durkin A.S."/>
            <person name="Brinkac L.M."/>
            <person name="Haft D.H."/>
            <person name="Selengut J.D."/>
            <person name="Sanka R."/>
            <person name="DePew J."/>
            <person name="Purushe J."/>
            <person name="Picardeau M."/>
            <person name="Werts C."/>
            <person name="Goarant C."/>
            <person name="Vinetz J.M."/>
            <person name="Sutton G.G."/>
            <person name="Nierman W.C."/>
            <person name="Fouts D.E."/>
        </authorList>
    </citation>
    <scope>NUCLEOTIDE SEQUENCE [LARGE SCALE GENOMIC DNA]</scope>
    <source>
        <strain evidence="8 9">200701203</strain>
    </source>
</reference>
<sequence length="445" mass="47807">MEKKMKLTKPLALCTPRRTPFAQIAKALGPYPGHHLGKIVAEDILAKSKLKPSQIDGVVVGEGFSNAPNSARVIANLVGMRDEIACITVANNCVSGMEAVAEAARRIILGEGEVFLAIGEESQTSMPFIVKNARLNKKAGSLDKLKKLLPDNLPEGVELRDTLEDGLGDGETSYGMQVTAEIVAQNYSLSREIQDKLAFESFKRALEASKAGRYAPYIIPMKDDEGNELAIDEAVGLREGLVENPTRMGRAMLMFDNPGMKFEEFKTKYAKDLKKSHGPTVSIFNASPRSDGAAGVIVTTVEKAKELGLTIEAVISGWHMKGVHPNNMGIGQAVATKALLDDVGIKMQDVDYVEIHEAFAATAVGALEQIKMDTGWDWEKSFDAKKVNPNGGSIAIGHPFGATGIRLIANAIMDLKEDSSANKVLITACAHGGIAGSMLIERFKG</sequence>
<keyword evidence="2 5" id="KW-0808">Transferase</keyword>
<dbReference type="PIRSF" id="PIRSF000429">
    <property type="entry name" value="Ac-CoA_Ac_transf"/>
    <property type="match status" value="1"/>
</dbReference>
<dbReference type="PANTHER" id="PTHR43853">
    <property type="entry name" value="3-KETOACYL-COA THIOLASE, PEROXISOMAL"/>
    <property type="match status" value="1"/>
</dbReference>
<dbReference type="CDD" id="cd00751">
    <property type="entry name" value="thiolase"/>
    <property type="match status" value="1"/>
</dbReference>
<dbReference type="GO" id="GO:0003988">
    <property type="term" value="F:acetyl-CoA C-acyltransferase activity"/>
    <property type="evidence" value="ECO:0007669"/>
    <property type="project" value="TreeGrafter"/>
</dbReference>
<gene>
    <name evidence="8" type="ORF">LEP1GSC123_4211</name>
</gene>
<dbReference type="NCBIfam" id="TIGR01930">
    <property type="entry name" value="AcCoA-C-Actrans"/>
    <property type="match status" value="1"/>
</dbReference>
<dbReference type="SUPFAM" id="SSF53901">
    <property type="entry name" value="Thiolase-like"/>
    <property type="match status" value="1"/>
</dbReference>
<name>M3HI85_LEPBO</name>
<keyword evidence="3 5" id="KW-0012">Acyltransferase</keyword>